<organism evidence="2">
    <name type="scientific">marine metagenome</name>
    <dbReference type="NCBI Taxonomy" id="408172"/>
    <lineage>
        <taxon>unclassified sequences</taxon>
        <taxon>metagenomes</taxon>
        <taxon>ecological metagenomes</taxon>
    </lineage>
</organism>
<evidence type="ECO:0000313" key="2">
    <source>
        <dbReference type="EMBL" id="SVE60613.1"/>
    </source>
</evidence>
<evidence type="ECO:0000259" key="1">
    <source>
        <dbReference type="PROSITE" id="PS51766"/>
    </source>
</evidence>
<dbReference type="GO" id="GO:0004553">
    <property type="term" value="F:hydrolase activity, hydrolyzing O-glycosyl compounds"/>
    <property type="evidence" value="ECO:0007669"/>
    <property type="project" value="InterPro"/>
</dbReference>
<reference evidence="2" key="1">
    <citation type="submission" date="2018-05" db="EMBL/GenBank/DDBJ databases">
        <authorList>
            <person name="Lanie J.A."/>
            <person name="Ng W.-L."/>
            <person name="Kazmierczak K.M."/>
            <person name="Andrzejewski T.M."/>
            <person name="Davidsen T.M."/>
            <person name="Wayne K.J."/>
            <person name="Tettelin H."/>
            <person name="Glass J.I."/>
            <person name="Rusch D."/>
            <person name="Podicherti R."/>
            <person name="Tsui H.-C.T."/>
            <person name="Winkler M.E."/>
        </authorList>
    </citation>
    <scope>NUCLEOTIDE SEQUENCE</scope>
</reference>
<feature type="domain" description="Dockerin" evidence="1">
    <location>
        <begin position="116"/>
        <end position="174"/>
    </location>
</feature>
<dbReference type="PROSITE" id="PS51766">
    <property type="entry name" value="DOCKERIN"/>
    <property type="match status" value="1"/>
</dbReference>
<name>A0A383EW18_9ZZZZ</name>
<dbReference type="InterPro" id="IPR036439">
    <property type="entry name" value="Dockerin_dom_sf"/>
</dbReference>
<dbReference type="SUPFAM" id="SSF63446">
    <property type="entry name" value="Type I dockerin domain"/>
    <property type="match status" value="1"/>
</dbReference>
<dbReference type="EMBL" id="UINC01229051">
    <property type="protein sequence ID" value="SVE60613.1"/>
    <property type="molecule type" value="Genomic_DNA"/>
</dbReference>
<dbReference type="InterPro" id="IPR018247">
    <property type="entry name" value="EF_Hand_1_Ca_BS"/>
</dbReference>
<dbReference type="PROSITE" id="PS00018">
    <property type="entry name" value="EF_HAND_1"/>
    <property type="match status" value="1"/>
</dbReference>
<sequence length="174" mass="19021">HCRTMGVFDPHMIHISHKSIRTEELSDNASININAEIIDYSDSDTNVESITAYWKYSAEDGPFGEIVLELESDNIYTGTFPALNSNSSIDYFITTTNSSGNTVSHPIAGWHIFNTLEFSLGDLNSDGVINILDVVGLVNIILGISPENTAGDLNQDGVYNVLDIVQLVNIILSN</sequence>
<dbReference type="CDD" id="cd14256">
    <property type="entry name" value="Dockerin_I"/>
    <property type="match status" value="1"/>
</dbReference>
<gene>
    <name evidence="2" type="ORF">METZ01_LOCUS513467</name>
</gene>
<dbReference type="InterPro" id="IPR016134">
    <property type="entry name" value="Dockerin_dom"/>
</dbReference>
<dbReference type="Gene3D" id="1.10.1330.10">
    <property type="entry name" value="Dockerin domain"/>
    <property type="match status" value="1"/>
</dbReference>
<feature type="non-terminal residue" evidence="2">
    <location>
        <position position="1"/>
    </location>
</feature>
<proteinExistence type="predicted"/>
<dbReference type="InterPro" id="IPR002105">
    <property type="entry name" value="Dockerin_1_rpt"/>
</dbReference>
<dbReference type="GO" id="GO:0000272">
    <property type="term" value="P:polysaccharide catabolic process"/>
    <property type="evidence" value="ECO:0007669"/>
    <property type="project" value="InterPro"/>
</dbReference>
<dbReference type="Pfam" id="PF00404">
    <property type="entry name" value="Dockerin_1"/>
    <property type="match status" value="1"/>
</dbReference>
<protein>
    <recommendedName>
        <fullName evidence="1">Dockerin domain-containing protein</fullName>
    </recommendedName>
</protein>
<dbReference type="AlphaFoldDB" id="A0A383EW18"/>
<accession>A0A383EW18</accession>